<reference evidence="1" key="1">
    <citation type="submission" date="2020-08" db="EMBL/GenBank/DDBJ databases">
        <title>Multicomponent nature underlies the extraordinary mechanical properties of spider dragline silk.</title>
        <authorList>
            <person name="Kono N."/>
            <person name="Nakamura H."/>
            <person name="Mori M."/>
            <person name="Yoshida Y."/>
            <person name="Ohtoshi R."/>
            <person name="Malay A.D."/>
            <person name="Moran D.A.P."/>
            <person name="Tomita M."/>
            <person name="Numata K."/>
            <person name="Arakawa K."/>
        </authorList>
    </citation>
    <scope>NUCLEOTIDE SEQUENCE</scope>
</reference>
<gene>
    <name evidence="1" type="ORF">NPIL_184861</name>
</gene>
<keyword evidence="2" id="KW-1185">Reference proteome</keyword>
<evidence type="ECO:0000313" key="1">
    <source>
        <dbReference type="EMBL" id="GFT72701.1"/>
    </source>
</evidence>
<evidence type="ECO:0000313" key="2">
    <source>
        <dbReference type="Proteomes" id="UP000887013"/>
    </source>
</evidence>
<name>A0A8X6PLD7_NEPPI</name>
<organism evidence="1 2">
    <name type="scientific">Nephila pilipes</name>
    <name type="common">Giant wood spider</name>
    <name type="synonym">Nephila maculata</name>
    <dbReference type="NCBI Taxonomy" id="299642"/>
    <lineage>
        <taxon>Eukaryota</taxon>
        <taxon>Metazoa</taxon>
        <taxon>Ecdysozoa</taxon>
        <taxon>Arthropoda</taxon>
        <taxon>Chelicerata</taxon>
        <taxon>Arachnida</taxon>
        <taxon>Araneae</taxon>
        <taxon>Araneomorphae</taxon>
        <taxon>Entelegynae</taxon>
        <taxon>Araneoidea</taxon>
        <taxon>Nephilidae</taxon>
        <taxon>Nephila</taxon>
    </lineage>
</organism>
<comment type="caution">
    <text evidence="1">The sequence shown here is derived from an EMBL/GenBank/DDBJ whole genome shotgun (WGS) entry which is preliminary data.</text>
</comment>
<dbReference type="EMBL" id="BMAW01116913">
    <property type="protein sequence ID" value="GFT72701.1"/>
    <property type="molecule type" value="Genomic_DNA"/>
</dbReference>
<protein>
    <submittedName>
        <fullName evidence="1">Uncharacterized protein</fullName>
    </submittedName>
</protein>
<dbReference type="Proteomes" id="UP000887013">
    <property type="component" value="Unassembled WGS sequence"/>
</dbReference>
<dbReference type="AlphaFoldDB" id="A0A8X6PLD7"/>
<proteinExistence type="predicted"/>
<sequence length="117" mass="13441">MSRHLSSCHHWKEGVRLANRRKFEESLNISVEAMTPFDNAESNDRFMSKCKIKKEQSTECENRVTITTFYSPLSMMQCAISILGIPITIKRRRRKSDPIVGLLSNDLSGYILTKVFA</sequence>
<accession>A0A8X6PLD7</accession>